<dbReference type="Proteomes" id="UP000326570">
    <property type="component" value="Unassembled WGS sequence"/>
</dbReference>
<keyword evidence="12 18" id="KW-0413">Isomerase</keyword>
<feature type="compositionally biased region" description="Polar residues" evidence="16">
    <location>
        <begin position="13"/>
        <end position="24"/>
    </location>
</feature>
<dbReference type="InterPro" id="IPR013780">
    <property type="entry name" value="Glyco_hydro_b"/>
</dbReference>
<dbReference type="Gene3D" id="2.60.40.1180">
    <property type="entry name" value="Golgi alpha-mannosidase II"/>
    <property type="match status" value="1"/>
</dbReference>
<dbReference type="EC" id="5.4.99.16" evidence="5"/>
<dbReference type="SUPFAM" id="SSF51011">
    <property type="entry name" value="Glycosyl hydrolase domain"/>
    <property type="match status" value="1"/>
</dbReference>
<evidence type="ECO:0000256" key="1">
    <source>
        <dbReference type="ARBA" id="ARBA00001595"/>
    </source>
</evidence>
<keyword evidence="19" id="KW-1185">Reference proteome</keyword>
<evidence type="ECO:0000256" key="4">
    <source>
        <dbReference type="ARBA" id="ARBA00011962"/>
    </source>
</evidence>
<dbReference type="GO" id="GO:0046872">
    <property type="term" value="F:metal ion binding"/>
    <property type="evidence" value="ECO:0007669"/>
    <property type="project" value="UniProtKB-KW"/>
</dbReference>
<dbReference type="Gene3D" id="3.90.400.10">
    <property type="entry name" value="Oligo-1,6-glucosidase, Domain 2"/>
    <property type="match status" value="1"/>
</dbReference>
<evidence type="ECO:0000259" key="17">
    <source>
        <dbReference type="SMART" id="SM00642"/>
    </source>
</evidence>
<evidence type="ECO:0000256" key="13">
    <source>
        <dbReference type="ARBA" id="ARBA00031251"/>
    </source>
</evidence>
<comment type="caution">
    <text evidence="18">The sequence shown here is derived from an EMBL/GenBank/DDBJ whole genome shotgun (WGS) entry which is preliminary data.</text>
</comment>
<dbReference type="InterPro" id="IPR040999">
    <property type="entry name" value="Mak_N_cap"/>
</dbReference>
<evidence type="ECO:0000256" key="12">
    <source>
        <dbReference type="ARBA" id="ARBA00023235"/>
    </source>
</evidence>
<evidence type="ECO:0000256" key="10">
    <source>
        <dbReference type="ARBA" id="ARBA00022837"/>
    </source>
</evidence>
<dbReference type="GO" id="GO:0016740">
    <property type="term" value="F:transferase activity"/>
    <property type="evidence" value="ECO:0007669"/>
    <property type="project" value="UniProtKB-KW"/>
</dbReference>
<comment type="similarity">
    <text evidence="3">Belongs to the aminoglycoside phosphotransferase family.</text>
</comment>
<evidence type="ECO:0000313" key="18">
    <source>
        <dbReference type="EMBL" id="KAA9346148.1"/>
    </source>
</evidence>
<reference evidence="18 19" key="1">
    <citation type="submission" date="2019-09" db="EMBL/GenBank/DDBJ databases">
        <title>Genome sequence of Adhaeribacter sp. M2.</title>
        <authorList>
            <person name="Srinivasan S."/>
        </authorList>
    </citation>
    <scope>NUCLEOTIDE SEQUENCE [LARGE SCALE GENOMIC DNA]</scope>
    <source>
        <strain evidence="18 19">M2</strain>
    </source>
</reference>
<dbReference type="InterPro" id="IPR032091">
    <property type="entry name" value="Malt_amylase-like_C"/>
</dbReference>
<dbReference type="EMBL" id="VTWT01000001">
    <property type="protein sequence ID" value="KAA9346148.1"/>
    <property type="molecule type" value="Genomic_DNA"/>
</dbReference>
<dbReference type="Pfam" id="PF18085">
    <property type="entry name" value="Mak_N_cap"/>
    <property type="match status" value="1"/>
</dbReference>
<dbReference type="Gene3D" id="3.20.20.80">
    <property type="entry name" value="Glycosidases"/>
    <property type="match status" value="1"/>
</dbReference>
<name>A0A5N1JAV4_9BACT</name>
<comment type="catalytic activity">
    <reaction evidence="15">
        <text>D-maltose + ATP = alpha-maltose 1-phosphate + ADP + H(+)</text>
        <dbReference type="Rhea" id="RHEA:31915"/>
        <dbReference type="ChEBI" id="CHEBI:15378"/>
        <dbReference type="ChEBI" id="CHEBI:17306"/>
        <dbReference type="ChEBI" id="CHEBI:30616"/>
        <dbReference type="ChEBI" id="CHEBI:63576"/>
        <dbReference type="ChEBI" id="CHEBI:456216"/>
        <dbReference type="EC" id="2.7.1.175"/>
    </reaction>
</comment>
<protein>
    <recommendedName>
        <fullName evidence="6">Maltokinase</fullName>
        <ecNumber evidence="4">2.7.1.175</ecNumber>
        <ecNumber evidence="5">5.4.99.16</ecNumber>
    </recommendedName>
    <alternativeName>
        <fullName evidence="14">Maltose alpha-D-glucosyltransferase</fullName>
    </alternativeName>
    <alternativeName>
        <fullName evidence="13">Maltose-1-phosphate synthase</fullName>
    </alternativeName>
</protein>
<feature type="region of interest" description="Disordered" evidence="16">
    <location>
        <begin position="1"/>
        <end position="25"/>
    </location>
</feature>
<evidence type="ECO:0000256" key="2">
    <source>
        <dbReference type="ARBA" id="ARBA00005496"/>
    </source>
</evidence>
<dbReference type="Pfam" id="PF00128">
    <property type="entry name" value="Alpha-amylase"/>
    <property type="match status" value="2"/>
</dbReference>
<dbReference type="GO" id="GO:0005975">
    <property type="term" value="P:carbohydrate metabolic process"/>
    <property type="evidence" value="ECO:0007669"/>
    <property type="project" value="InterPro"/>
</dbReference>
<dbReference type="SUPFAM" id="SSF51445">
    <property type="entry name" value="(Trans)glycosidases"/>
    <property type="match status" value="1"/>
</dbReference>
<evidence type="ECO:0000256" key="8">
    <source>
        <dbReference type="ARBA" id="ARBA00022723"/>
    </source>
</evidence>
<keyword evidence="8" id="KW-0479">Metal-binding</keyword>
<dbReference type="NCBIfam" id="TIGR02456">
    <property type="entry name" value="treS_nterm"/>
    <property type="match status" value="1"/>
</dbReference>
<evidence type="ECO:0000256" key="14">
    <source>
        <dbReference type="ARBA" id="ARBA00031378"/>
    </source>
</evidence>
<organism evidence="18 19">
    <name type="scientific">Adhaeribacter soli</name>
    <dbReference type="NCBI Taxonomy" id="2607655"/>
    <lineage>
        <taxon>Bacteria</taxon>
        <taxon>Pseudomonadati</taxon>
        <taxon>Bacteroidota</taxon>
        <taxon>Cytophagia</taxon>
        <taxon>Cytophagales</taxon>
        <taxon>Hymenobacteraceae</taxon>
        <taxon>Adhaeribacter</taxon>
    </lineage>
</organism>
<dbReference type="GO" id="GO:0047471">
    <property type="term" value="F:maltose alpha-D-glucosyltransferase activity"/>
    <property type="evidence" value="ECO:0007669"/>
    <property type="project" value="UniProtKB-EC"/>
</dbReference>
<dbReference type="Pfam" id="PF16657">
    <property type="entry name" value="Malt_amylase_C"/>
    <property type="match status" value="1"/>
</dbReference>
<dbReference type="CDD" id="cd11334">
    <property type="entry name" value="AmyAc_TreS"/>
    <property type="match status" value="1"/>
</dbReference>
<evidence type="ECO:0000256" key="15">
    <source>
        <dbReference type="ARBA" id="ARBA00049067"/>
    </source>
</evidence>
<comment type="similarity">
    <text evidence="2">Belongs to the glycosyl hydrolase 13 family. TreS subfamily.</text>
</comment>
<keyword evidence="9" id="KW-0547">Nucleotide-binding</keyword>
<dbReference type="FunFam" id="3.20.20.80:FF:000055">
    <property type="entry name" value="Trehalose synthase"/>
    <property type="match status" value="1"/>
</dbReference>
<dbReference type="SMART" id="SM00642">
    <property type="entry name" value="Aamy"/>
    <property type="match status" value="1"/>
</dbReference>
<evidence type="ECO:0000256" key="9">
    <source>
        <dbReference type="ARBA" id="ARBA00022741"/>
    </source>
</evidence>
<gene>
    <name evidence="18" type="primary">treS</name>
    <name evidence="18" type="ORF">F0P94_03430</name>
</gene>
<dbReference type="InterPro" id="IPR006047">
    <property type="entry name" value="GH13_cat_dom"/>
</dbReference>
<dbReference type="InterPro" id="IPR012810">
    <property type="entry name" value="TreS/a-amylase_N"/>
</dbReference>
<dbReference type="InterPro" id="IPR045857">
    <property type="entry name" value="O16G_dom_2"/>
</dbReference>
<dbReference type="RefSeq" id="WP_150902291.1">
    <property type="nucleotide sequence ID" value="NZ_VTWT01000001.1"/>
</dbReference>
<dbReference type="NCBIfam" id="TIGR02457">
    <property type="entry name" value="TreS_Cterm"/>
    <property type="match status" value="1"/>
</dbReference>
<dbReference type="SUPFAM" id="SSF56112">
    <property type="entry name" value="Protein kinase-like (PK-like)"/>
    <property type="match status" value="1"/>
</dbReference>
<dbReference type="InterPro" id="IPR011009">
    <property type="entry name" value="Kinase-like_dom_sf"/>
</dbReference>
<keyword evidence="7 18" id="KW-0808">Transferase</keyword>
<dbReference type="AlphaFoldDB" id="A0A5N1JAV4"/>
<evidence type="ECO:0000256" key="11">
    <source>
        <dbReference type="ARBA" id="ARBA00022840"/>
    </source>
</evidence>
<evidence type="ECO:0000256" key="6">
    <source>
        <dbReference type="ARBA" id="ARBA00013882"/>
    </source>
</evidence>
<dbReference type="EC" id="2.7.1.175" evidence="4"/>
<dbReference type="Gene3D" id="3.90.1200.10">
    <property type="match status" value="1"/>
</dbReference>
<evidence type="ECO:0000313" key="19">
    <source>
        <dbReference type="Proteomes" id="UP000326570"/>
    </source>
</evidence>
<evidence type="ECO:0000256" key="16">
    <source>
        <dbReference type="SAM" id="MobiDB-lite"/>
    </source>
</evidence>
<feature type="domain" description="Glycosyl hydrolase family 13 catalytic" evidence="17">
    <location>
        <begin position="42"/>
        <end position="441"/>
    </location>
</feature>
<evidence type="ECO:0000256" key="3">
    <source>
        <dbReference type="ARBA" id="ARBA00006219"/>
    </source>
</evidence>
<evidence type="ECO:0000256" key="7">
    <source>
        <dbReference type="ARBA" id="ARBA00022679"/>
    </source>
</evidence>
<dbReference type="GO" id="GO:0005524">
    <property type="term" value="F:ATP binding"/>
    <property type="evidence" value="ECO:0007669"/>
    <property type="project" value="UniProtKB-KW"/>
</dbReference>
<accession>A0A5N1JAV4</accession>
<sequence>MEKTLKAPKTQKEPQTTSSGTAQENALPDENLRWYKDAIIYELHIKAFNDSNKDGIGDFEGLLSKLDYLEDLGVTAIWLLPFYPSPLKDDGYDIADYYTINPSYGNINHFKRFLKEAHARGLKVITELVINHTSDQHPWFQRARHAAPGSVERDYYVWSDDPNKYKDVRIIFLDTESSNWTWDPVAKQYYWHRFFSHQPDLNYDNPKVQEEVFKMLDYWLDMGVDGFRLDAVPYLFEREGTNGENLPETHAFLKKLRAHLDVKYPGRLFLAEANMWPEESASYFGNGDECHMNYHFPIMPRMFMSVKMEDRYPLIDILDQTPEIPESCQWAMFLRNHDELTLEMVTDEERDYMYKVYTKDPLARINLGIRHRLAPLLDNNRSKIELMNILLFSMPGTPVIYYGDEIGMGDNFYLGDRDGVRTPMQWSPDRNAGFSQANPQQLYLPVIIDPEYKYEAVNVETQEKNPNSLLWWMKRVIAMRKRFKAFGRGSIKFLSPENTKVLAFIRAYEDETILVICNLSRFPQAVELPLEDYENYTPVEVFGQNKFPKVGKDPYLITLAPYGFFWFALRQEETTGTLTELPSIKLNNLTEIGHKSVQELENKILPQYLMKCRWFGGKARIIQRVEVTEYIPFPVDGDEAAMLVMEVTYNEGLPELYQLTLAFAGDEEAESLRNQSAQSIIAKASINGQPGVLYDAVFSEAFRHTIFQYMAKRKRMTLGRNAELVFQSVSGTKLELKEEQNFVPSRILGAEQSNTSIIYGDQYYFKFYRKLDRAVNPDLEITRFLTEQANFANVPAYKGDIELQSQGKTGIILGMMQEMIPNQGDAWEYIGESVKRYFERVSSMGKKVTRTVPRGTLVNPAPFESIPEELQNLLGGAYVERIHLLGTRTGEMHLALASNKTNKDFTPEDYSLHYQRSLFSSLKSLVRSNFDLLKKRLNEIPESARQDAEEVLAMREEILERFKLIFDHKIDTLKIRTHGDFHLGQVLFTGKDFVILDFEGEPARAYSERRLKRSPLRDVAGMIRSFHYAAYNALLKDAYLAEEEGPVMDYWAEQWYHYVSGFYMESYLEVMNGKDVLPDNPEDSEVLIQTFLLEKAIYELGYELNNRPDWVMIPLRGIKSIMNAEKNG</sequence>
<evidence type="ECO:0000256" key="5">
    <source>
        <dbReference type="ARBA" id="ARBA00012619"/>
    </source>
</evidence>
<proteinExistence type="inferred from homology"/>
<dbReference type="PANTHER" id="PTHR10357:SF219">
    <property type="entry name" value="MALTOSE ALPHA-D-GLUCOSYLTRANSFERASE"/>
    <property type="match status" value="1"/>
</dbReference>
<dbReference type="InterPro" id="IPR017853">
    <property type="entry name" value="GH"/>
</dbReference>
<keyword evidence="11" id="KW-0067">ATP-binding</keyword>
<comment type="catalytic activity">
    <reaction evidence="1">
        <text>D-maltose = alpha,alpha-trehalose</text>
        <dbReference type="Rhea" id="RHEA:15145"/>
        <dbReference type="ChEBI" id="CHEBI:16551"/>
        <dbReference type="ChEBI" id="CHEBI:17306"/>
        <dbReference type="EC" id="5.4.99.16"/>
    </reaction>
</comment>
<dbReference type="InterPro" id="IPR012811">
    <property type="entry name" value="TreS_maltokin_C_dom"/>
</dbReference>
<dbReference type="PANTHER" id="PTHR10357">
    <property type="entry name" value="ALPHA-AMYLASE FAMILY MEMBER"/>
    <property type="match status" value="1"/>
</dbReference>
<keyword evidence="10" id="KW-0106">Calcium</keyword>